<dbReference type="Proteomes" id="UP000183832">
    <property type="component" value="Unassembled WGS sequence"/>
</dbReference>
<accession>A0A1J1IUD6</accession>
<gene>
    <name evidence="1" type="ORF">CLUMA_CG015925</name>
</gene>
<protein>
    <submittedName>
        <fullName evidence="1">CLUMA_CG015925, isoform A</fullName>
    </submittedName>
</protein>
<dbReference type="AlphaFoldDB" id="A0A1J1IUD6"/>
<evidence type="ECO:0000313" key="2">
    <source>
        <dbReference type="Proteomes" id="UP000183832"/>
    </source>
</evidence>
<evidence type="ECO:0000313" key="1">
    <source>
        <dbReference type="EMBL" id="CRL02742.1"/>
    </source>
</evidence>
<organism evidence="1 2">
    <name type="scientific">Clunio marinus</name>
    <dbReference type="NCBI Taxonomy" id="568069"/>
    <lineage>
        <taxon>Eukaryota</taxon>
        <taxon>Metazoa</taxon>
        <taxon>Ecdysozoa</taxon>
        <taxon>Arthropoda</taxon>
        <taxon>Hexapoda</taxon>
        <taxon>Insecta</taxon>
        <taxon>Pterygota</taxon>
        <taxon>Neoptera</taxon>
        <taxon>Endopterygota</taxon>
        <taxon>Diptera</taxon>
        <taxon>Nematocera</taxon>
        <taxon>Chironomoidea</taxon>
        <taxon>Chironomidae</taxon>
        <taxon>Clunio</taxon>
    </lineage>
</organism>
<proteinExistence type="predicted"/>
<reference evidence="1 2" key="1">
    <citation type="submission" date="2015-04" db="EMBL/GenBank/DDBJ databases">
        <authorList>
            <person name="Syromyatnikov M.Y."/>
            <person name="Popov V.N."/>
        </authorList>
    </citation>
    <scope>NUCLEOTIDE SEQUENCE [LARGE SCALE GENOMIC DNA]</scope>
</reference>
<name>A0A1J1IUD6_9DIPT</name>
<keyword evidence="2" id="KW-1185">Reference proteome</keyword>
<sequence>MFDMSVICKQVNKYEASVNMRQLLLTICEATKRSRIAIIAFTLIDANYIAYLTFRSYSQASITEKLFLLINPQQQSLIKCLKLFCIFIYEEESNLNSEHSS</sequence>
<dbReference type="EMBL" id="CVRI01000058">
    <property type="protein sequence ID" value="CRL02742.1"/>
    <property type="molecule type" value="Genomic_DNA"/>
</dbReference>